<evidence type="ECO:0000256" key="1">
    <source>
        <dbReference type="SAM" id="Coils"/>
    </source>
</evidence>
<evidence type="ECO:0000256" key="3">
    <source>
        <dbReference type="SAM" id="SignalP"/>
    </source>
</evidence>
<feature type="region of interest" description="Disordered" evidence="2">
    <location>
        <begin position="166"/>
        <end position="204"/>
    </location>
</feature>
<reference evidence="4 5" key="1">
    <citation type="journal article" date="2014" name="Int. J. Syst. Evol. Microbiol.">
        <title>Complete genome sequence of Corynebacterium casei LMG S-19264T (=DSM 44701T), isolated from a smear-ripened cheese.</title>
        <authorList>
            <consortium name="US DOE Joint Genome Institute (JGI-PGF)"/>
            <person name="Walter F."/>
            <person name="Albersmeier A."/>
            <person name="Kalinowski J."/>
            <person name="Ruckert C."/>
        </authorList>
    </citation>
    <scope>NUCLEOTIDE SEQUENCE [LARGE SCALE GENOMIC DNA]</scope>
    <source>
        <strain evidence="4 5">NBRC 110095</strain>
    </source>
</reference>
<feature type="compositionally biased region" description="Polar residues" evidence="2">
    <location>
        <begin position="166"/>
        <end position="196"/>
    </location>
</feature>
<keyword evidence="1" id="KW-0175">Coiled coil</keyword>
<feature type="coiled-coil region" evidence="1">
    <location>
        <begin position="59"/>
        <end position="93"/>
    </location>
</feature>
<keyword evidence="5" id="KW-1185">Reference proteome</keyword>
<dbReference type="AlphaFoldDB" id="A0AA37WQA1"/>
<keyword evidence="3" id="KW-0732">Signal</keyword>
<protein>
    <recommendedName>
        <fullName evidence="6">Mechanosensitive ion channel MscS porin domain-containing protein</fullName>
    </recommendedName>
</protein>
<name>A0AA37WQA1_9GAMM</name>
<evidence type="ECO:0008006" key="6">
    <source>
        <dbReference type="Google" id="ProtNLM"/>
    </source>
</evidence>
<evidence type="ECO:0000313" key="5">
    <source>
        <dbReference type="Proteomes" id="UP001156870"/>
    </source>
</evidence>
<organism evidence="4 5">
    <name type="scientific">Marinibactrum halimedae</name>
    <dbReference type="NCBI Taxonomy" id="1444977"/>
    <lineage>
        <taxon>Bacteria</taxon>
        <taxon>Pseudomonadati</taxon>
        <taxon>Pseudomonadota</taxon>
        <taxon>Gammaproteobacteria</taxon>
        <taxon>Cellvibrionales</taxon>
        <taxon>Cellvibrionaceae</taxon>
        <taxon>Marinibactrum</taxon>
    </lineage>
</organism>
<dbReference type="Proteomes" id="UP001156870">
    <property type="component" value="Unassembled WGS sequence"/>
</dbReference>
<dbReference type="RefSeq" id="WP_232594446.1">
    <property type="nucleotide sequence ID" value="NZ_BSPD01000064.1"/>
</dbReference>
<proteinExistence type="predicted"/>
<accession>A0AA37WQA1</accession>
<gene>
    <name evidence="4" type="ORF">GCM10007877_26660</name>
</gene>
<evidence type="ECO:0000313" key="4">
    <source>
        <dbReference type="EMBL" id="GLS26947.1"/>
    </source>
</evidence>
<dbReference type="EMBL" id="BSPD01000064">
    <property type="protein sequence ID" value="GLS26947.1"/>
    <property type="molecule type" value="Genomic_DNA"/>
</dbReference>
<evidence type="ECO:0000256" key="2">
    <source>
        <dbReference type="SAM" id="MobiDB-lite"/>
    </source>
</evidence>
<feature type="signal peptide" evidence="3">
    <location>
        <begin position="1"/>
        <end position="35"/>
    </location>
</feature>
<sequence>MAFTRYFARFRFGTLIRNPLFCVFLCTLSTSTLQADPSKKPIDARQELEAILTAREASLPDMKARVERLAAELEQKQLESAGLQTELLKAKDAYRQAKVKVRREPTEANTKALPPLQQRVTELEQHYGEVTAAASVLSQQHLRAKAVVADALSTLDMVRERISAQRQALDSSSESTVSANPSQLSFAGKPSAQNEQPQEEESKQ</sequence>
<feature type="chain" id="PRO_5041323429" description="Mechanosensitive ion channel MscS porin domain-containing protein" evidence="3">
    <location>
        <begin position="36"/>
        <end position="204"/>
    </location>
</feature>
<comment type="caution">
    <text evidence="4">The sequence shown here is derived from an EMBL/GenBank/DDBJ whole genome shotgun (WGS) entry which is preliminary data.</text>
</comment>